<keyword evidence="4 8" id="KW-0812">Transmembrane</keyword>
<dbReference type="PANTHER" id="PTHR30069">
    <property type="entry name" value="TONB-DEPENDENT OUTER MEMBRANE RECEPTOR"/>
    <property type="match status" value="1"/>
</dbReference>
<keyword evidence="6 8" id="KW-0472">Membrane</keyword>
<dbReference type="Gene3D" id="2.40.170.20">
    <property type="entry name" value="TonB-dependent receptor, beta-barrel domain"/>
    <property type="match status" value="1"/>
</dbReference>
<comment type="subcellular location">
    <subcellularLocation>
        <location evidence="1 8">Cell outer membrane</location>
        <topology evidence="1 8">Multi-pass membrane protein</topology>
    </subcellularLocation>
</comment>
<dbReference type="InterPro" id="IPR036942">
    <property type="entry name" value="Beta-barrel_TonB_sf"/>
</dbReference>
<keyword evidence="2 8" id="KW-0813">Transport</keyword>
<evidence type="ECO:0000259" key="10">
    <source>
        <dbReference type="Pfam" id="PF00593"/>
    </source>
</evidence>
<proteinExistence type="inferred from homology"/>
<keyword evidence="12" id="KW-0675">Receptor</keyword>
<dbReference type="InterPro" id="IPR012910">
    <property type="entry name" value="Plug_dom"/>
</dbReference>
<dbReference type="PANTHER" id="PTHR30069:SF49">
    <property type="entry name" value="OUTER MEMBRANE PROTEIN C"/>
    <property type="match status" value="1"/>
</dbReference>
<evidence type="ECO:0000256" key="2">
    <source>
        <dbReference type="ARBA" id="ARBA00022448"/>
    </source>
</evidence>
<organism evidence="12 13">
    <name type="scientific">Candidatus Litorirhabdus singularis</name>
    <dbReference type="NCBI Taxonomy" id="2518993"/>
    <lineage>
        <taxon>Bacteria</taxon>
        <taxon>Pseudomonadati</taxon>
        <taxon>Pseudomonadota</taxon>
        <taxon>Gammaproteobacteria</taxon>
        <taxon>Cellvibrionales</taxon>
        <taxon>Halieaceae</taxon>
        <taxon>Candidatus Litorirhabdus</taxon>
    </lineage>
</organism>
<dbReference type="InterPro" id="IPR039426">
    <property type="entry name" value="TonB-dep_rcpt-like"/>
</dbReference>
<dbReference type="EMBL" id="SHNN01000001">
    <property type="protein sequence ID" value="MCX2980355.1"/>
    <property type="molecule type" value="Genomic_DNA"/>
</dbReference>
<evidence type="ECO:0000256" key="8">
    <source>
        <dbReference type="PROSITE-ProRule" id="PRU01360"/>
    </source>
</evidence>
<evidence type="ECO:0000256" key="6">
    <source>
        <dbReference type="ARBA" id="ARBA00023136"/>
    </source>
</evidence>
<dbReference type="SUPFAM" id="SSF56935">
    <property type="entry name" value="Porins"/>
    <property type="match status" value="1"/>
</dbReference>
<feature type="domain" description="TonB-dependent receptor plug" evidence="11">
    <location>
        <begin position="47"/>
        <end position="133"/>
    </location>
</feature>
<dbReference type="RefSeq" id="WP_279244332.1">
    <property type="nucleotide sequence ID" value="NZ_SHNN01000001.1"/>
</dbReference>
<evidence type="ECO:0000256" key="1">
    <source>
        <dbReference type="ARBA" id="ARBA00004571"/>
    </source>
</evidence>
<dbReference type="InterPro" id="IPR037066">
    <property type="entry name" value="Plug_dom_sf"/>
</dbReference>
<evidence type="ECO:0000256" key="7">
    <source>
        <dbReference type="ARBA" id="ARBA00023237"/>
    </source>
</evidence>
<gene>
    <name evidence="12" type="ORF">EYC98_05655</name>
</gene>
<evidence type="ECO:0000256" key="5">
    <source>
        <dbReference type="ARBA" id="ARBA00023077"/>
    </source>
</evidence>
<keyword evidence="3 8" id="KW-1134">Transmembrane beta strand</keyword>
<dbReference type="Pfam" id="PF00593">
    <property type="entry name" value="TonB_dep_Rec_b-barrel"/>
    <property type="match status" value="1"/>
</dbReference>
<dbReference type="InterPro" id="IPR000531">
    <property type="entry name" value="Beta-barrel_TonB"/>
</dbReference>
<evidence type="ECO:0000313" key="13">
    <source>
        <dbReference type="Proteomes" id="UP001143362"/>
    </source>
</evidence>
<feature type="domain" description="TonB-dependent receptor-like beta-barrel" evidence="10">
    <location>
        <begin position="206"/>
        <end position="648"/>
    </location>
</feature>
<dbReference type="PROSITE" id="PS52016">
    <property type="entry name" value="TONB_DEPENDENT_REC_3"/>
    <property type="match status" value="1"/>
</dbReference>
<keyword evidence="7 8" id="KW-0998">Cell outer membrane</keyword>
<comment type="caution">
    <text evidence="12">The sequence shown here is derived from an EMBL/GenBank/DDBJ whole genome shotgun (WGS) entry which is preliminary data.</text>
</comment>
<name>A0ABT3TDU4_9GAMM</name>
<protein>
    <submittedName>
        <fullName evidence="12">TonB-dependent receptor</fullName>
    </submittedName>
</protein>
<evidence type="ECO:0000256" key="3">
    <source>
        <dbReference type="ARBA" id="ARBA00022452"/>
    </source>
</evidence>
<evidence type="ECO:0000256" key="9">
    <source>
        <dbReference type="RuleBase" id="RU003357"/>
    </source>
</evidence>
<comment type="similarity">
    <text evidence="8 9">Belongs to the TonB-dependent receptor family.</text>
</comment>
<accession>A0ABT3TDU4</accession>
<dbReference type="Pfam" id="PF07715">
    <property type="entry name" value="Plug"/>
    <property type="match status" value="1"/>
</dbReference>
<evidence type="ECO:0000256" key="4">
    <source>
        <dbReference type="ARBA" id="ARBA00022692"/>
    </source>
</evidence>
<keyword evidence="13" id="KW-1185">Reference proteome</keyword>
<keyword evidence="5 9" id="KW-0798">TonB box</keyword>
<dbReference type="Gene3D" id="2.170.130.10">
    <property type="entry name" value="TonB-dependent receptor, plug domain"/>
    <property type="match status" value="1"/>
</dbReference>
<evidence type="ECO:0000259" key="11">
    <source>
        <dbReference type="Pfam" id="PF07715"/>
    </source>
</evidence>
<evidence type="ECO:0000313" key="12">
    <source>
        <dbReference type="EMBL" id="MCX2980355.1"/>
    </source>
</evidence>
<reference evidence="12" key="1">
    <citation type="submission" date="2019-02" db="EMBL/GenBank/DDBJ databases">
        <authorList>
            <person name="Li S.-H."/>
        </authorList>
    </citation>
    <scope>NUCLEOTIDE SEQUENCE</scope>
    <source>
        <strain evidence="12">IMCC14734</strain>
    </source>
</reference>
<dbReference type="Proteomes" id="UP001143362">
    <property type="component" value="Unassembled WGS sequence"/>
</dbReference>
<sequence length="690" mass="75210">MTYPRTLVGVLASAVSVVAWGGHMEEVIVSGSHEKRTIDVVDEMTIAADTAQLLKQAPGATVNSNGPLTGIPQYRGMYGPRIGVQLNGTQLAPAGPNWMDPPLSYAAAAQLESLQLYRGIAPVSVVQESIGGAVNAVTARGEFSDSSAMTLNTHVVASGQSVSNGTLLGATVLASNDVHRLRLAAMTEQGDDAEFSDGKILPTEYERDRYELGYGLRVGDHTLQFDFSRSETGDAGTPALPMDIQLIDGDLYTLGYSFAGSDWSVDATVFGSELDHTMSNYHLRQAPTNEGMWRRNTAASSNRGFKVSATFNDDNGLWIVGADGLDSSHDSNIDNPQNPAFFVVNFNDAERTIVGLFAERQHDFGNAWSAELGLRYNHVVMDAGEVDGTPAMMPAGAMLRDAFNAADRKQTDDNFDVVAKAFYHVNDELSYYAGLARKTRSPAYQERYLWLPLQATGGLADGLTYTGNIELTPEVARELELGLDFNNGSLVLSPRLFYRDVKDFIQGVPSTLTPANMFVTMMNMNTGNSNPSPLQFDNVDAVLWGFDMDWRYTVNSDWALSGLVNYVRGERDDIDDNLYRIAPLNGSLALDYTGNRWGARLEGRLYAEQDKVSATNNEQESDGYGLLNVGGYWLATDRLRVAVGVDNVLDENYADHVSGVNRVMGNPAIARGERLPGYGRNAFLRLDVNL</sequence>